<organism evidence="1">
    <name type="scientific">Spongospora subterranea</name>
    <dbReference type="NCBI Taxonomy" id="70186"/>
    <lineage>
        <taxon>Eukaryota</taxon>
        <taxon>Sar</taxon>
        <taxon>Rhizaria</taxon>
        <taxon>Endomyxa</taxon>
        <taxon>Phytomyxea</taxon>
        <taxon>Plasmodiophorida</taxon>
        <taxon>Plasmodiophoridae</taxon>
        <taxon>Spongospora</taxon>
    </lineage>
</organism>
<protein>
    <submittedName>
        <fullName evidence="1">Uncharacterized protein</fullName>
    </submittedName>
</protein>
<proteinExistence type="predicted"/>
<dbReference type="AlphaFoldDB" id="A0A0H5R343"/>
<sequence>IVLFRYVHPKQSMLYRISSIVRDLISKITDFLDRLFQSSARDFEIGSGFASCLQIASLFVMNSHILPYHASSESESHERSGMRNRIGAELPRWFPVSHPGQASPVVF</sequence>
<evidence type="ECO:0000313" key="1">
    <source>
        <dbReference type="EMBL" id="CRZ02374.1"/>
    </source>
</evidence>
<reference evidence="1" key="1">
    <citation type="submission" date="2015-04" db="EMBL/GenBank/DDBJ databases">
        <title>The genome sequence of the plant pathogenic Rhizarian Plasmodiophora brassicae reveals insights in its biotrophic life cycle and the origin of chitin synthesis.</title>
        <authorList>
            <person name="Schwelm A."/>
            <person name="Fogelqvist J."/>
            <person name="Knaust A."/>
            <person name="Julke S."/>
            <person name="Lilja T."/>
            <person name="Dhandapani V."/>
            <person name="Bonilla-Rosso G."/>
            <person name="Karlsson M."/>
            <person name="Shevchenko A."/>
            <person name="Choi S.R."/>
            <person name="Kim H.G."/>
            <person name="Park J.Y."/>
            <person name="Lim Y.P."/>
            <person name="Ludwig-Muller J."/>
            <person name="Dixelius C."/>
        </authorList>
    </citation>
    <scope>NUCLEOTIDE SEQUENCE</scope>
    <source>
        <tissue evidence="1">Potato root galls</tissue>
    </source>
</reference>
<accession>A0A0H5R343</accession>
<feature type="non-terminal residue" evidence="1">
    <location>
        <position position="1"/>
    </location>
</feature>
<dbReference type="EMBL" id="HACM01001932">
    <property type="protein sequence ID" value="CRZ02374.1"/>
    <property type="molecule type" value="Transcribed_RNA"/>
</dbReference>
<name>A0A0H5R343_9EUKA</name>